<dbReference type="Proteomes" id="UP000321425">
    <property type="component" value="Unassembled WGS sequence"/>
</dbReference>
<dbReference type="RefSeq" id="WP_091487439.1">
    <property type="nucleotide sequence ID" value="NZ_BJUX01000006.1"/>
</dbReference>
<name>A0A1H7SLK3_9LACT</name>
<dbReference type="InterPro" id="IPR024096">
    <property type="entry name" value="NO_sig/Golgi_transp_ligand-bd"/>
</dbReference>
<reference evidence="1 4" key="2">
    <citation type="submission" date="2019-07" db="EMBL/GenBank/DDBJ databases">
        <title>Whole genome shotgun sequence of Alkalibacterium putridalgicola NBRC 103243.</title>
        <authorList>
            <person name="Hosoyama A."/>
            <person name="Uohara A."/>
            <person name="Ohji S."/>
            <person name="Ichikawa N."/>
        </authorList>
    </citation>
    <scope>NUCLEOTIDE SEQUENCE [LARGE SCALE GENOMIC DNA]</scope>
    <source>
        <strain evidence="1 4">NBRC 103243</strain>
    </source>
</reference>
<dbReference type="EMBL" id="BJUX01000006">
    <property type="protein sequence ID" value="GEK88730.1"/>
    <property type="molecule type" value="Genomic_DNA"/>
</dbReference>
<reference evidence="2 3" key="1">
    <citation type="submission" date="2016-10" db="EMBL/GenBank/DDBJ databases">
        <authorList>
            <person name="de Groot N.N."/>
        </authorList>
    </citation>
    <scope>NUCLEOTIDE SEQUENCE [LARGE SCALE GENOMIC DNA]</scope>
    <source>
        <strain evidence="2 3">DSM 19182</strain>
    </source>
</reference>
<keyword evidence="4" id="KW-1185">Reference proteome</keyword>
<evidence type="ECO:0000313" key="1">
    <source>
        <dbReference type="EMBL" id="GEK88730.1"/>
    </source>
</evidence>
<dbReference type="InterPro" id="IPR019642">
    <property type="entry name" value="DUF2507"/>
</dbReference>
<evidence type="ECO:0000313" key="4">
    <source>
        <dbReference type="Proteomes" id="UP000321425"/>
    </source>
</evidence>
<dbReference type="Gene3D" id="3.30.1380.20">
    <property type="entry name" value="Trafficking protein particle complex subunit 3"/>
    <property type="match status" value="1"/>
</dbReference>
<dbReference type="SUPFAM" id="SSF111126">
    <property type="entry name" value="Ligand-binding domain in the NO signalling and Golgi transport"/>
    <property type="match status" value="1"/>
</dbReference>
<sequence length="142" mass="15851">MHAENQHTSHLDSISLLRDALLPNLLKEDEADILYWAGKELARSHTFSSLEDLIQQTGTVFAGELMQTKSTKKTLHYDMTGPLVTHRLSHTTDPTFSLEAGFLAEGYQTVTGDYTEATYAVYPKKSLVTFLLQSDSKVSLND</sequence>
<gene>
    <name evidence="1" type="ORF">APU01nite_07690</name>
    <name evidence="2" type="ORF">SAMN04488100_10857</name>
</gene>
<dbReference type="AlphaFoldDB" id="A0A1H7SLK3"/>
<evidence type="ECO:0000313" key="3">
    <source>
        <dbReference type="Proteomes" id="UP000198548"/>
    </source>
</evidence>
<dbReference type="EMBL" id="FOBL01000008">
    <property type="protein sequence ID" value="SEL72317.1"/>
    <property type="molecule type" value="Genomic_DNA"/>
</dbReference>
<evidence type="ECO:0000313" key="2">
    <source>
        <dbReference type="EMBL" id="SEL72317.1"/>
    </source>
</evidence>
<organism evidence="2 3">
    <name type="scientific">Alkalibacterium putridalgicola</name>
    <dbReference type="NCBI Taxonomy" id="426703"/>
    <lineage>
        <taxon>Bacteria</taxon>
        <taxon>Bacillati</taxon>
        <taxon>Bacillota</taxon>
        <taxon>Bacilli</taxon>
        <taxon>Lactobacillales</taxon>
        <taxon>Carnobacteriaceae</taxon>
        <taxon>Alkalibacterium</taxon>
    </lineage>
</organism>
<proteinExistence type="predicted"/>
<dbReference type="STRING" id="426703.SAMN04488100_10857"/>
<accession>A0A1H7SLK3</accession>
<protein>
    <recommendedName>
        <fullName evidence="5">DUF2507 domain-containing protein</fullName>
    </recommendedName>
</protein>
<dbReference type="Pfam" id="PF10702">
    <property type="entry name" value="DUF2507"/>
    <property type="match status" value="1"/>
</dbReference>
<dbReference type="Proteomes" id="UP000198548">
    <property type="component" value="Unassembled WGS sequence"/>
</dbReference>
<evidence type="ECO:0008006" key="5">
    <source>
        <dbReference type="Google" id="ProtNLM"/>
    </source>
</evidence>
<dbReference type="OrthoDB" id="2965348at2"/>